<evidence type="ECO:0000313" key="2">
    <source>
        <dbReference type="EMBL" id="QCP50526.1"/>
    </source>
</evidence>
<dbReference type="AlphaFoldDB" id="A0A4P8IQD5"/>
<keyword evidence="1" id="KW-0732">Signal</keyword>
<name>A0A4P8IQD5_9BURK</name>
<dbReference type="KEGG" id="tvl:FAZ95_16010"/>
<organism evidence="2 3">
    <name type="scientific">Trinickia violacea</name>
    <dbReference type="NCBI Taxonomy" id="2571746"/>
    <lineage>
        <taxon>Bacteria</taxon>
        <taxon>Pseudomonadati</taxon>
        <taxon>Pseudomonadota</taxon>
        <taxon>Betaproteobacteria</taxon>
        <taxon>Burkholderiales</taxon>
        <taxon>Burkholderiaceae</taxon>
        <taxon>Trinickia</taxon>
    </lineage>
</organism>
<proteinExistence type="predicted"/>
<accession>A0A4P8IQD5</accession>
<reference evidence="2 3" key="1">
    <citation type="submission" date="2019-05" db="EMBL/GenBank/DDBJ databases">
        <title>Burkholderia sp. DHOD12, isolated from subtropical forest soil.</title>
        <authorList>
            <person name="Gao Z.-H."/>
            <person name="Qiu L.-H."/>
        </authorList>
    </citation>
    <scope>NUCLEOTIDE SEQUENCE [LARGE SCALE GENOMIC DNA]</scope>
    <source>
        <strain evidence="2 3">DHOD12</strain>
    </source>
</reference>
<feature type="signal peptide" evidence="1">
    <location>
        <begin position="1"/>
        <end position="25"/>
    </location>
</feature>
<sequence length="280" mass="27917">MKLPLSPLSLALCLTACGVASGVMASENTAAVATPATPGFLSTSAAATHAVKWQAVGDDVLADQTGKHAGGSMISGFVLNLLSQWQLPDGAAAVAQGSLAVTTNGNEQMSTQVSTSARVFDKKKDRSDGANPNAIATGGQNLSVNGVSQVTQVAGNGNVGSNSATIDFSNASIPSIPGSTNSPTASASNASGSVKAGIAFGNGGVTVALQTRAGLATQSIAPNNTQQAGAIAQLLQIAGNNQAVANQLQLHLQTQQLSGNLLRQLGVMQAMQNRGGMPGR</sequence>
<dbReference type="Proteomes" id="UP000298656">
    <property type="component" value="Chromosome 1"/>
</dbReference>
<dbReference type="RefSeq" id="WP_137333340.1">
    <property type="nucleotide sequence ID" value="NZ_CP040077.1"/>
</dbReference>
<keyword evidence="3" id="KW-1185">Reference proteome</keyword>
<evidence type="ECO:0000256" key="1">
    <source>
        <dbReference type="SAM" id="SignalP"/>
    </source>
</evidence>
<evidence type="ECO:0000313" key="3">
    <source>
        <dbReference type="Proteomes" id="UP000298656"/>
    </source>
</evidence>
<protein>
    <submittedName>
        <fullName evidence="2">Peptidase C39</fullName>
    </submittedName>
</protein>
<dbReference type="OrthoDB" id="8971138at2"/>
<gene>
    <name evidence="2" type="ORF">FAZ95_16010</name>
</gene>
<dbReference type="EMBL" id="CP040077">
    <property type="protein sequence ID" value="QCP50526.1"/>
    <property type="molecule type" value="Genomic_DNA"/>
</dbReference>
<feature type="chain" id="PRO_5020607160" evidence="1">
    <location>
        <begin position="26"/>
        <end position="280"/>
    </location>
</feature>